<gene>
    <name evidence="2" type="ORF">LZZ85_17110</name>
</gene>
<dbReference type="RefSeq" id="WP_237874557.1">
    <property type="nucleotide sequence ID" value="NZ_JAKLTR010000011.1"/>
</dbReference>
<accession>A0ABS9KUK0</accession>
<organism evidence="2 3">
    <name type="scientific">Terrimonas ginsenosidimutans</name>
    <dbReference type="NCBI Taxonomy" id="2908004"/>
    <lineage>
        <taxon>Bacteria</taxon>
        <taxon>Pseudomonadati</taxon>
        <taxon>Bacteroidota</taxon>
        <taxon>Chitinophagia</taxon>
        <taxon>Chitinophagales</taxon>
        <taxon>Chitinophagaceae</taxon>
        <taxon>Terrimonas</taxon>
    </lineage>
</organism>
<evidence type="ECO:0000256" key="1">
    <source>
        <dbReference type="SAM" id="SignalP"/>
    </source>
</evidence>
<name>A0ABS9KUK0_9BACT</name>
<dbReference type="EMBL" id="JAKLTR010000011">
    <property type="protein sequence ID" value="MCG2616019.1"/>
    <property type="molecule type" value="Genomic_DNA"/>
</dbReference>
<sequence length="385" mass="41905">MAMKSILVLLYIALGLTASVEAQQAASRLDIKLNKNILQPGDSLFIQADYKDSGGQLSNQSLATLEIVIENEAGQRTRLRWPVIDGQATGTIFLPDSLRPGKYTLVAGLQQRFFEVIGQVKNAKNIGSIQAMLLTKTGDWDEQKIIVAQNGTFAIRNWLFEDNALLAFHETKDNRQSLNISISSQLDSSYQPLAVAGRTFYIGNPPAAVRSTLDKPVESPESLFTDRGTLLPAVIVKSIARTPSQQFDEQYVSGLFRSGNERLISVMDDPSAVGSTNIFNYLQGRVAGLQIAPTGVASWRGGPVTFFLDETRVSAQQIANIPITDIAIVKAYPPPFFGAPGGSGGVAIYTRRGGEASYLPSNRQVFKIRGYTPSATALDMNKLRM</sequence>
<dbReference type="Proteomes" id="UP001165367">
    <property type="component" value="Unassembled WGS sequence"/>
</dbReference>
<evidence type="ECO:0008006" key="4">
    <source>
        <dbReference type="Google" id="ProtNLM"/>
    </source>
</evidence>
<protein>
    <recommendedName>
        <fullName evidence="4">TonB-dependent receptor plug domain-containing protein</fullName>
    </recommendedName>
</protein>
<evidence type="ECO:0000313" key="3">
    <source>
        <dbReference type="Proteomes" id="UP001165367"/>
    </source>
</evidence>
<feature type="chain" id="PRO_5047528625" description="TonB-dependent receptor plug domain-containing protein" evidence="1">
    <location>
        <begin position="23"/>
        <end position="385"/>
    </location>
</feature>
<proteinExistence type="predicted"/>
<comment type="caution">
    <text evidence="2">The sequence shown here is derived from an EMBL/GenBank/DDBJ whole genome shotgun (WGS) entry which is preliminary data.</text>
</comment>
<keyword evidence="1" id="KW-0732">Signal</keyword>
<feature type="signal peptide" evidence="1">
    <location>
        <begin position="1"/>
        <end position="22"/>
    </location>
</feature>
<evidence type="ECO:0000313" key="2">
    <source>
        <dbReference type="EMBL" id="MCG2616019.1"/>
    </source>
</evidence>
<keyword evidence="3" id="KW-1185">Reference proteome</keyword>
<reference evidence="2" key="1">
    <citation type="submission" date="2022-01" db="EMBL/GenBank/DDBJ databases">
        <authorList>
            <person name="Jo J.-H."/>
            <person name="Im W.-T."/>
        </authorList>
    </citation>
    <scope>NUCLEOTIDE SEQUENCE</scope>
    <source>
        <strain evidence="2">NA20</strain>
    </source>
</reference>